<sequence>MDEPSLQDELARLSVGVENTYQLGPTKRFPVVTVNHILKDVLTN</sequence>
<name>A0A8C2UWT6_CHILA</name>
<protein>
    <submittedName>
        <fullName evidence="1">Uncharacterized protein</fullName>
    </submittedName>
</protein>
<reference evidence="1" key="1">
    <citation type="submission" date="2025-08" db="UniProtKB">
        <authorList>
            <consortium name="Ensembl"/>
        </authorList>
    </citation>
    <scope>IDENTIFICATION</scope>
</reference>
<organism evidence="1 2">
    <name type="scientific">Chinchilla lanigera</name>
    <name type="common">Long-tailed chinchilla</name>
    <name type="synonym">Chinchilla villidera</name>
    <dbReference type="NCBI Taxonomy" id="34839"/>
    <lineage>
        <taxon>Eukaryota</taxon>
        <taxon>Metazoa</taxon>
        <taxon>Chordata</taxon>
        <taxon>Craniata</taxon>
        <taxon>Vertebrata</taxon>
        <taxon>Euteleostomi</taxon>
        <taxon>Mammalia</taxon>
        <taxon>Eutheria</taxon>
        <taxon>Euarchontoglires</taxon>
        <taxon>Glires</taxon>
        <taxon>Rodentia</taxon>
        <taxon>Hystricomorpha</taxon>
        <taxon>Chinchillidae</taxon>
        <taxon>Chinchilla</taxon>
    </lineage>
</organism>
<evidence type="ECO:0000313" key="2">
    <source>
        <dbReference type="Proteomes" id="UP000694398"/>
    </source>
</evidence>
<dbReference type="Proteomes" id="UP000694398">
    <property type="component" value="Unassembled WGS sequence"/>
</dbReference>
<keyword evidence="2" id="KW-1185">Reference proteome</keyword>
<dbReference type="AlphaFoldDB" id="A0A8C2UWT6"/>
<reference evidence="1" key="2">
    <citation type="submission" date="2025-09" db="UniProtKB">
        <authorList>
            <consortium name="Ensembl"/>
        </authorList>
    </citation>
    <scope>IDENTIFICATION</scope>
</reference>
<proteinExistence type="predicted"/>
<dbReference type="GeneTree" id="ENSGT00900000142960"/>
<accession>A0A8C2UWT6</accession>
<dbReference type="Ensembl" id="ENSCLAT00000006699.1">
    <property type="protein sequence ID" value="ENSCLAP00000006590.1"/>
    <property type="gene ID" value="ENSCLAG00000004647.1"/>
</dbReference>
<gene>
    <name evidence="1" type="primary">Dynlt5</name>
</gene>
<evidence type="ECO:0000313" key="1">
    <source>
        <dbReference type="Ensembl" id="ENSCLAP00000006590.1"/>
    </source>
</evidence>